<proteinExistence type="predicted"/>
<reference evidence="2" key="1">
    <citation type="submission" date="2020-03" db="EMBL/GenBank/DDBJ databases">
        <title>A high-quality chromosome-level genome assembly of a woody plant with both climbing and erect habits, Rhamnella rubrinervis.</title>
        <authorList>
            <person name="Lu Z."/>
            <person name="Yang Y."/>
            <person name="Zhu X."/>
            <person name="Sun Y."/>
        </authorList>
    </citation>
    <scope>NUCLEOTIDE SEQUENCE</scope>
    <source>
        <strain evidence="2">BYM</strain>
        <tissue evidence="2">Leaf</tissue>
    </source>
</reference>
<comment type="caution">
    <text evidence="2">The sequence shown here is derived from an EMBL/GenBank/DDBJ whole genome shotgun (WGS) entry which is preliminary data.</text>
</comment>
<accession>A0A8K0DSU9</accession>
<evidence type="ECO:0000256" key="1">
    <source>
        <dbReference type="SAM" id="MobiDB-lite"/>
    </source>
</evidence>
<feature type="compositionally biased region" description="Polar residues" evidence="1">
    <location>
        <begin position="303"/>
        <end position="318"/>
    </location>
</feature>
<feature type="region of interest" description="Disordered" evidence="1">
    <location>
        <begin position="292"/>
        <end position="329"/>
    </location>
</feature>
<dbReference type="AlphaFoldDB" id="A0A8K0DSU9"/>
<name>A0A8K0DSU9_9ROSA</name>
<evidence type="ECO:0000313" key="2">
    <source>
        <dbReference type="EMBL" id="KAF3433489.1"/>
    </source>
</evidence>
<dbReference type="Proteomes" id="UP000796880">
    <property type="component" value="Unassembled WGS sequence"/>
</dbReference>
<organism evidence="2 3">
    <name type="scientific">Rhamnella rubrinervis</name>
    <dbReference type="NCBI Taxonomy" id="2594499"/>
    <lineage>
        <taxon>Eukaryota</taxon>
        <taxon>Viridiplantae</taxon>
        <taxon>Streptophyta</taxon>
        <taxon>Embryophyta</taxon>
        <taxon>Tracheophyta</taxon>
        <taxon>Spermatophyta</taxon>
        <taxon>Magnoliopsida</taxon>
        <taxon>eudicotyledons</taxon>
        <taxon>Gunneridae</taxon>
        <taxon>Pentapetalae</taxon>
        <taxon>rosids</taxon>
        <taxon>fabids</taxon>
        <taxon>Rosales</taxon>
        <taxon>Rhamnaceae</taxon>
        <taxon>rhamnoid group</taxon>
        <taxon>Rhamneae</taxon>
        <taxon>Rhamnella</taxon>
    </lineage>
</organism>
<protein>
    <submittedName>
        <fullName evidence="2">Uncharacterized protein</fullName>
    </submittedName>
</protein>
<gene>
    <name evidence="2" type="ORF">FNV43_RR24591</name>
</gene>
<evidence type="ECO:0000313" key="3">
    <source>
        <dbReference type="Proteomes" id="UP000796880"/>
    </source>
</evidence>
<dbReference type="EMBL" id="VOIH02000011">
    <property type="protein sequence ID" value="KAF3433489.1"/>
    <property type="molecule type" value="Genomic_DNA"/>
</dbReference>
<sequence>MHNFNVKDTFHGFFGLILPSSVGVSYTAGSSEYVEPINAFPQLALPDQPFNFFFQLEAFFRVIPMIIMISTHTGPKVHLLAACPTSDGEMVSALVLCPGNVFRRGKQTGKRRSSFICPTSGSFARKAGAVCLPVSYFSAVHVLNMSLRSSSSSGRLWYELEVSWHRVLLAAFLLRILFALFALQLAPPLCFLQMQQLMGSTRNVGDSTAQAHKSSGGGALLEVFTLLEVDALKVNLGKLGALAYEEVPYGHFRCFSRRSGRHLHLWQDFGWVTLGMSLSEMLPHNLTLGPTPADEVSLEGGTSKINVGNQDDLNTPSQGDRDQPNLDSPRVKVILNPRSLERGLIGRGWCFSQLVITR</sequence>
<keyword evidence="3" id="KW-1185">Reference proteome</keyword>